<comment type="pathway">
    <text evidence="2">Cofactor biosynthesis; NAD(+) biosynthesis; deamido-NAD(+) from nicotinate D-ribonucleotide: step 1/1.</text>
</comment>
<dbReference type="InterPro" id="IPR005248">
    <property type="entry name" value="NadD/NMNAT"/>
</dbReference>
<dbReference type="NCBIfam" id="NF000842">
    <property type="entry name" value="PRK00071.2-1"/>
    <property type="match status" value="1"/>
</dbReference>
<dbReference type="PANTHER" id="PTHR39321:SF3">
    <property type="entry name" value="PHOSPHOPANTETHEINE ADENYLYLTRANSFERASE"/>
    <property type="match status" value="1"/>
</dbReference>
<dbReference type="EMBL" id="ASSJ01000006">
    <property type="protein sequence ID" value="ERN42815.1"/>
    <property type="molecule type" value="Genomic_DNA"/>
</dbReference>
<dbReference type="PATRIC" id="fig|582515.4.peg.490"/>
<keyword evidence="6 12" id="KW-0548">Nucleotidyltransferase</keyword>
<dbReference type="GO" id="GO:0004515">
    <property type="term" value="F:nicotinate-nucleotide adenylyltransferase activity"/>
    <property type="evidence" value="ECO:0007669"/>
    <property type="project" value="UniProtKB-EC"/>
</dbReference>
<dbReference type="UniPathway" id="UPA00253">
    <property type="reaction ID" value="UER00332"/>
</dbReference>
<dbReference type="RefSeq" id="WP_022604268.1">
    <property type="nucleotide sequence ID" value="NZ_ASSJ01000006.1"/>
</dbReference>
<dbReference type="CDD" id="cd02165">
    <property type="entry name" value="NMNAT"/>
    <property type="match status" value="1"/>
</dbReference>
<dbReference type="eggNOG" id="COG1057">
    <property type="taxonomic scope" value="Bacteria"/>
</dbReference>
<dbReference type="GO" id="GO:0009435">
    <property type="term" value="P:NAD+ biosynthetic process"/>
    <property type="evidence" value="ECO:0007669"/>
    <property type="project" value="UniProtKB-UniPathway"/>
</dbReference>
<dbReference type="InParanoid" id="U5DT01"/>
<dbReference type="EC" id="2.7.7.18" evidence="3"/>
<comment type="catalytic activity">
    <reaction evidence="10">
        <text>nicotinate beta-D-ribonucleotide + ATP + H(+) = deamido-NAD(+) + diphosphate</text>
        <dbReference type="Rhea" id="RHEA:22860"/>
        <dbReference type="ChEBI" id="CHEBI:15378"/>
        <dbReference type="ChEBI" id="CHEBI:30616"/>
        <dbReference type="ChEBI" id="CHEBI:33019"/>
        <dbReference type="ChEBI" id="CHEBI:57502"/>
        <dbReference type="ChEBI" id="CHEBI:58437"/>
        <dbReference type="EC" id="2.7.7.18"/>
    </reaction>
</comment>
<evidence type="ECO:0000313" key="12">
    <source>
        <dbReference type="EMBL" id="ERN42815.1"/>
    </source>
</evidence>
<evidence type="ECO:0000256" key="6">
    <source>
        <dbReference type="ARBA" id="ARBA00022695"/>
    </source>
</evidence>
<evidence type="ECO:0000256" key="1">
    <source>
        <dbReference type="ARBA" id="ARBA00002324"/>
    </source>
</evidence>
<keyword evidence="7" id="KW-0547">Nucleotide-binding</keyword>
<dbReference type="STRING" id="582515.KR51_00004330"/>
<keyword evidence="4" id="KW-0662">Pyridine nucleotide biosynthesis</keyword>
<keyword evidence="8" id="KW-0067">ATP-binding</keyword>
<organism evidence="12 13">
    <name type="scientific">Rubidibacter lacunae KORDI 51-2</name>
    <dbReference type="NCBI Taxonomy" id="582515"/>
    <lineage>
        <taxon>Bacteria</taxon>
        <taxon>Bacillati</taxon>
        <taxon>Cyanobacteriota</taxon>
        <taxon>Cyanophyceae</taxon>
        <taxon>Oscillatoriophycideae</taxon>
        <taxon>Chroococcales</taxon>
        <taxon>Aphanothecaceae</taxon>
        <taxon>Rubidibacter</taxon>
    </lineage>
</organism>
<evidence type="ECO:0000256" key="10">
    <source>
        <dbReference type="ARBA" id="ARBA00048721"/>
    </source>
</evidence>
<evidence type="ECO:0000256" key="9">
    <source>
        <dbReference type="ARBA" id="ARBA00023027"/>
    </source>
</evidence>
<evidence type="ECO:0000259" key="11">
    <source>
        <dbReference type="Pfam" id="PF01467"/>
    </source>
</evidence>
<feature type="domain" description="Cytidyltransferase-like" evidence="11">
    <location>
        <begin position="12"/>
        <end position="172"/>
    </location>
</feature>
<evidence type="ECO:0000256" key="5">
    <source>
        <dbReference type="ARBA" id="ARBA00022679"/>
    </source>
</evidence>
<evidence type="ECO:0000313" key="13">
    <source>
        <dbReference type="Proteomes" id="UP000016960"/>
    </source>
</evidence>
<evidence type="ECO:0000256" key="2">
    <source>
        <dbReference type="ARBA" id="ARBA00005019"/>
    </source>
</evidence>
<dbReference type="FunCoup" id="U5DT01">
    <property type="interactions" value="380"/>
</dbReference>
<proteinExistence type="predicted"/>
<name>U5DT01_9CHRO</name>
<evidence type="ECO:0000256" key="3">
    <source>
        <dbReference type="ARBA" id="ARBA00012389"/>
    </source>
</evidence>
<evidence type="ECO:0000256" key="7">
    <source>
        <dbReference type="ARBA" id="ARBA00022741"/>
    </source>
</evidence>
<keyword evidence="9" id="KW-0520">NAD</keyword>
<dbReference type="GO" id="GO:0005524">
    <property type="term" value="F:ATP binding"/>
    <property type="evidence" value="ECO:0007669"/>
    <property type="project" value="UniProtKB-KW"/>
</dbReference>
<dbReference type="PANTHER" id="PTHR39321">
    <property type="entry name" value="NICOTINATE-NUCLEOTIDE ADENYLYLTRANSFERASE-RELATED"/>
    <property type="match status" value="1"/>
</dbReference>
<reference evidence="12 13" key="1">
    <citation type="submission" date="2013-05" db="EMBL/GenBank/DDBJ databases">
        <title>Draft genome sequence of Rubidibacter lacunae KORDI 51-2.</title>
        <authorList>
            <person name="Choi D.H."/>
            <person name="Noh J.H."/>
            <person name="Kwon K.-K."/>
            <person name="Lee J.-H."/>
            <person name="Ryu J.-Y."/>
        </authorList>
    </citation>
    <scope>NUCLEOTIDE SEQUENCE [LARGE SCALE GENOMIC DNA]</scope>
    <source>
        <strain evidence="12 13">KORDI 51-2</strain>
    </source>
</reference>
<comment type="caution">
    <text evidence="12">The sequence shown here is derived from an EMBL/GenBank/DDBJ whole genome shotgun (WGS) entry which is preliminary data.</text>
</comment>
<protein>
    <recommendedName>
        <fullName evidence="3">nicotinate-nucleotide adenylyltransferase</fullName>
        <ecNumber evidence="3">2.7.7.18</ecNumber>
    </recommendedName>
</protein>
<accession>U5DT01</accession>
<keyword evidence="13" id="KW-1185">Reference proteome</keyword>
<dbReference type="InterPro" id="IPR014729">
    <property type="entry name" value="Rossmann-like_a/b/a_fold"/>
</dbReference>
<dbReference type="Gene3D" id="3.40.50.620">
    <property type="entry name" value="HUPs"/>
    <property type="match status" value="1"/>
</dbReference>
<dbReference type="Proteomes" id="UP000016960">
    <property type="component" value="Unassembled WGS sequence"/>
</dbReference>
<dbReference type="InterPro" id="IPR004821">
    <property type="entry name" value="Cyt_trans-like"/>
</dbReference>
<dbReference type="SUPFAM" id="SSF52374">
    <property type="entry name" value="Nucleotidylyl transferase"/>
    <property type="match status" value="1"/>
</dbReference>
<gene>
    <name evidence="12" type="ORF">KR51_00004330</name>
</gene>
<comment type="function">
    <text evidence="1">Catalyzes the reversible adenylation of nicotinate mononucleotide (NaMN) to nicotinic acid adenine dinucleotide (NaAD).</text>
</comment>
<dbReference type="AlphaFoldDB" id="U5DT01"/>
<keyword evidence="5 12" id="KW-0808">Transferase</keyword>
<dbReference type="Pfam" id="PF01467">
    <property type="entry name" value="CTP_transf_like"/>
    <property type="match status" value="1"/>
</dbReference>
<sequence length="194" mass="21463">MRAAAPTTWVALFGTSADPPTEGHKAILAWLSDRFDCVAVWASDNPFKSHQTALAHRMEMLRLTIADLNCPAANMRLCKELSSSRSWVTVCAARKIWGAGAHLTFVVGSDLVPQMPRWYAARDLLQAVELAIVPRPGYPLQVEDLKRLSQLGAVWDIADLTAPAVSSTAYREQRAADAIPLPVQKYIDRYQLYA</sequence>
<evidence type="ECO:0000256" key="4">
    <source>
        <dbReference type="ARBA" id="ARBA00022642"/>
    </source>
</evidence>
<evidence type="ECO:0000256" key="8">
    <source>
        <dbReference type="ARBA" id="ARBA00022840"/>
    </source>
</evidence>